<evidence type="ECO:0000313" key="2">
    <source>
        <dbReference type="EMBL" id="MFC4492648.1"/>
    </source>
</evidence>
<dbReference type="RefSeq" id="WP_386440585.1">
    <property type="nucleotide sequence ID" value="NZ_JBHSFH010000002.1"/>
</dbReference>
<dbReference type="EMBL" id="JBHSFH010000002">
    <property type="protein sequence ID" value="MFC4492648.1"/>
    <property type="molecule type" value="Genomic_DNA"/>
</dbReference>
<feature type="compositionally biased region" description="Basic and acidic residues" evidence="1">
    <location>
        <begin position="1"/>
        <end position="10"/>
    </location>
</feature>
<proteinExistence type="predicted"/>
<dbReference type="Proteomes" id="UP001595997">
    <property type="component" value="Unassembled WGS sequence"/>
</dbReference>
<evidence type="ECO:0000313" key="3">
    <source>
        <dbReference type="Proteomes" id="UP001595997"/>
    </source>
</evidence>
<gene>
    <name evidence="2" type="ORF">ACFPA8_00670</name>
</gene>
<feature type="compositionally biased region" description="Low complexity" evidence="1">
    <location>
        <begin position="54"/>
        <end position="68"/>
    </location>
</feature>
<accession>A0ABV9A2B1</accession>
<reference evidence="3" key="1">
    <citation type="journal article" date="2019" name="Int. J. Syst. Evol. Microbiol.">
        <title>The Global Catalogue of Microorganisms (GCM) 10K type strain sequencing project: providing services to taxonomists for standard genome sequencing and annotation.</title>
        <authorList>
            <consortium name="The Broad Institute Genomics Platform"/>
            <consortium name="The Broad Institute Genome Sequencing Center for Infectious Disease"/>
            <person name="Wu L."/>
            <person name="Ma J."/>
        </authorList>
    </citation>
    <scope>NUCLEOTIDE SEQUENCE [LARGE SCALE GENOMIC DNA]</scope>
    <source>
        <strain evidence="3">CGMCC 4.7357</strain>
    </source>
</reference>
<evidence type="ECO:0000256" key="1">
    <source>
        <dbReference type="SAM" id="MobiDB-lite"/>
    </source>
</evidence>
<protein>
    <submittedName>
        <fullName evidence="2">Uncharacterized protein</fullName>
    </submittedName>
</protein>
<feature type="region of interest" description="Disordered" evidence="1">
    <location>
        <begin position="1"/>
        <end position="89"/>
    </location>
</feature>
<name>A0ABV9A2B1_9ACTN</name>
<comment type="caution">
    <text evidence="2">The sequence shown here is derived from an EMBL/GenBank/DDBJ whole genome shotgun (WGS) entry which is preliminary data.</text>
</comment>
<keyword evidence="3" id="KW-1185">Reference proteome</keyword>
<organism evidence="2 3">
    <name type="scientific">Streptomyces ovatisporus</name>
    <dbReference type="NCBI Taxonomy" id="1128682"/>
    <lineage>
        <taxon>Bacteria</taxon>
        <taxon>Bacillati</taxon>
        <taxon>Actinomycetota</taxon>
        <taxon>Actinomycetes</taxon>
        <taxon>Kitasatosporales</taxon>
        <taxon>Streptomycetaceae</taxon>
        <taxon>Streptomyces</taxon>
    </lineage>
</organism>
<sequence>MSAEEREQERGAPPAPSAAGVSMRTLLASCAAADAVSKPPSDAVSKPPSDGDESAGPSGSTSGAAGAVGESGTGSRGAGSRRQPTRDAA</sequence>